<dbReference type="AlphaFoldDB" id="A0A2A9NZ62"/>
<accession>A0A2A9NZ62</accession>
<sequence>MGATQSYVPSEATVAALVVAGALGYGYTHLTNPDKNTNAASTSNPSSSFASASTTPRKGAAVGEGTNKGKNKKKKKHSNNNNTTLASQVGSAATSSSTHGIGARDSESVAAALLHQTKLERDVITSSKVKAKANNNASPIQNELVPHYPHSQQQQQDRQIISAPVLSEVIPGDFNVPPLYHATHAIAGNSVDVSGSLATSNNERLILSSHSKSKKSKGKKKNHAATATQRVDDAGVAATASSSLINLESSAVLSSSSKSAPVPHAQEDVDKRQDLESELSQQPPLVLISSKTKRQASGSVKPSHMNQQTYQDYTTSHDTDSSWTHVGSRRKNDVQHMQASSTGAERAAISGISTSELTMSDAGLASSITDTSSPVAERSDDEALGSGPVYIRAAEESSLRRPLAERLLPRPQKMGIDDMLETPDHPTLSRVIRVRPLPGEKPASGFSWGDYEDVHPDERAGHDADGEDEGWGVVKSKRSKTERKPSGMAVVGAIQPQVQKAPETVLTKKQRQNARRREATKAAKAEMEAERLAKLSTHKKELDKASMLERLTGMGVGKAAPSGGMTATVDQHGKLVWE</sequence>
<feature type="compositionally biased region" description="Basic and acidic residues" evidence="1">
    <location>
        <begin position="265"/>
        <end position="275"/>
    </location>
</feature>
<feature type="compositionally biased region" description="Polar residues" evidence="1">
    <location>
        <begin position="295"/>
        <end position="306"/>
    </location>
</feature>
<evidence type="ECO:0000313" key="2">
    <source>
        <dbReference type="EMBL" id="PFH53253.1"/>
    </source>
</evidence>
<feature type="region of interest" description="Disordered" evidence="1">
    <location>
        <begin position="206"/>
        <end position="230"/>
    </location>
</feature>
<feature type="region of interest" description="Disordered" evidence="1">
    <location>
        <begin position="555"/>
        <end position="578"/>
    </location>
</feature>
<keyword evidence="3" id="KW-1185">Reference proteome</keyword>
<feature type="compositionally biased region" description="Low complexity" evidence="1">
    <location>
        <begin position="36"/>
        <end position="55"/>
    </location>
</feature>
<gene>
    <name evidence="2" type="ORF">AMATHDRAFT_1326</name>
</gene>
<feature type="compositionally biased region" description="Polar residues" evidence="1">
    <location>
        <begin position="83"/>
        <end position="99"/>
    </location>
</feature>
<dbReference type="OrthoDB" id="2564465at2759"/>
<protein>
    <submittedName>
        <fullName evidence="2">Uncharacterized protein</fullName>
    </submittedName>
</protein>
<feature type="region of interest" description="Disordered" evidence="1">
    <location>
        <begin position="366"/>
        <end position="387"/>
    </location>
</feature>
<feature type="compositionally biased region" description="Basic residues" evidence="1">
    <location>
        <begin position="211"/>
        <end position="223"/>
    </location>
</feature>
<evidence type="ECO:0000256" key="1">
    <source>
        <dbReference type="SAM" id="MobiDB-lite"/>
    </source>
</evidence>
<feature type="compositionally biased region" description="Low complexity" evidence="1">
    <location>
        <begin position="254"/>
        <end position="263"/>
    </location>
</feature>
<reference evidence="2 3" key="1">
    <citation type="submission" date="2014-02" db="EMBL/GenBank/DDBJ databases">
        <title>Transposable element dynamics among asymbiotic and ectomycorrhizal Amanita fungi.</title>
        <authorList>
            <consortium name="DOE Joint Genome Institute"/>
            <person name="Hess J."/>
            <person name="Skrede I."/>
            <person name="Wolfe B."/>
            <person name="LaButti K."/>
            <person name="Ohm R.A."/>
            <person name="Grigoriev I.V."/>
            <person name="Pringle A."/>
        </authorList>
    </citation>
    <scope>NUCLEOTIDE SEQUENCE [LARGE SCALE GENOMIC DNA]</scope>
    <source>
        <strain evidence="2 3">SKay4041</strain>
    </source>
</reference>
<proteinExistence type="predicted"/>
<evidence type="ECO:0000313" key="3">
    <source>
        <dbReference type="Proteomes" id="UP000242287"/>
    </source>
</evidence>
<dbReference type="Proteomes" id="UP000242287">
    <property type="component" value="Unassembled WGS sequence"/>
</dbReference>
<feature type="region of interest" description="Disordered" evidence="1">
    <location>
        <begin position="254"/>
        <end position="347"/>
    </location>
</feature>
<feature type="compositionally biased region" description="Basic residues" evidence="1">
    <location>
        <begin position="69"/>
        <end position="78"/>
    </location>
</feature>
<feature type="region of interest" description="Disordered" evidence="1">
    <location>
        <begin position="32"/>
        <end position="102"/>
    </location>
</feature>
<feature type="region of interest" description="Disordered" evidence="1">
    <location>
        <begin position="461"/>
        <end position="489"/>
    </location>
</feature>
<dbReference type="EMBL" id="KZ301974">
    <property type="protein sequence ID" value="PFH53253.1"/>
    <property type="molecule type" value="Genomic_DNA"/>
</dbReference>
<organism evidence="2 3">
    <name type="scientific">Amanita thiersii Skay4041</name>
    <dbReference type="NCBI Taxonomy" id="703135"/>
    <lineage>
        <taxon>Eukaryota</taxon>
        <taxon>Fungi</taxon>
        <taxon>Dikarya</taxon>
        <taxon>Basidiomycota</taxon>
        <taxon>Agaricomycotina</taxon>
        <taxon>Agaricomycetes</taxon>
        <taxon>Agaricomycetidae</taxon>
        <taxon>Agaricales</taxon>
        <taxon>Pluteineae</taxon>
        <taxon>Amanitaceae</taxon>
        <taxon>Amanita</taxon>
    </lineage>
</organism>
<name>A0A2A9NZ62_9AGAR</name>